<feature type="binding site" evidence="8">
    <location>
        <position position="450"/>
    </location>
    <ligand>
        <name>L-aspartate</name>
        <dbReference type="ChEBI" id="CHEBI:29991"/>
    </ligand>
</feature>
<feature type="binding site" evidence="8">
    <location>
        <position position="177"/>
    </location>
    <ligand>
        <name>L-aspartate</name>
        <dbReference type="ChEBI" id="CHEBI:29991"/>
    </ligand>
</feature>
<reference evidence="10 11" key="1">
    <citation type="submission" date="2021-02" db="EMBL/GenBank/DDBJ databases">
        <title>Alicyclobacillus curvatus sp. nov. and Alicyclobacillus mengziensis sp. nov., two acidophilic bacteria isolated from acid mine drainage.</title>
        <authorList>
            <person name="Huang Y."/>
        </authorList>
    </citation>
    <scope>NUCLEOTIDE SEQUENCE [LARGE SCALE GENOMIC DNA]</scope>
    <source>
        <strain evidence="10 11">S30H14</strain>
    </source>
</reference>
<protein>
    <recommendedName>
        <fullName evidence="8">Aspartate--tRNA ligase</fullName>
        <ecNumber evidence="8">6.1.1.12</ecNumber>
    </recommendedName>
    <alternativeName>
        <fullName evidence="8">Aspartyl-tRNA synthetase</fullName>
        <shortName evidence="8">AspRS</shortName>
    </alternativeName>
</protein>
<dbReference type="Gene3D" id="2.40.50.140">
    <property type="entry name" value="Nucleic acid-binding proteins"/>
    <property type="match status" value="1"/>
</dbReference>
<dbReference type="SUPFAM" id="SSF55681">
    <property type="entry name" value="Class II aaRS and biotin synthetases"/>
    <property type="match status" value="1"/>
</dbReference>
<dbReference type="GO" id="GO:0005524">
    <property type="term" value="F:ATP binding"/>
    <property type="evidence" value="ECO:0007669"/>
    <property type="project" value="UniProtKB-UniRule"/>
</dbReference>
<feature type="region of interest" description="Aspartate" evidence="8">
    <location>
        <begin position="201"/>
        <end position="204"/>
    </location>
</feature>
<evidence type="ECO:0000256" key="6">
    <source>
        <dbReference type="ARBA" id="ARBA00022917"/>
    </source>
</evidence>
<comment type="subunit">
    <text evidence="8">Homodimer.</text>
</comment>
<keyword evidence="7 8" id="KW-0030">Aminoacyl-tRNA synthetase</keyword>
<dbReference type="KEGG" id="afx:JZ786_16740"/>
<dbReference type="InterPro" id="IPR004115">
    <property type="entry name" value="GAD-like_sf"/>
</dbReference>
<keyword evidence="4 8" id="KW-0547">Nucleotide-binding</keyword>
<dbReference type="GO" id="GO:0005737">
    <property type="term" value="C:cytoplasm"/>
    <property type="evidence" value="ECO:0007669"/>
    <property type="project" value="UniProtKB-SubCell"/>
</dbReference>
<dbReference type="InterPro" id="IPR004364">
    <property type="entry name" value="Aa-tRNA-synt_II"/>
</dbReference>
<dbReference type="CDD" id="cd04317">
    <property type="entry name" value="EcAspRS_like_N"/>
    <property type="match status" value="1"/>
</dbReference>
<dbReference type="GO" id="GO:0016740">
    <property type="term" value="F:transferase activity"/>
    <property type="evidence" value="ECO:0007669"/>
    <property type="project" value="UniProtKB-ARBA"/>
</dbReference>
<dbReference type="GO" id="GO:0004815">
    <property type="term" value="F:aspartate-tRNA ligase activity"/>
    <property type="evidence" value="ECO:0007669"/>
    <property type="project" value="UniProtKB-UniRule"/>
</dbReference>
<dbReference type="PANTHER" id="PTHR22594">
    <property type="entry name" value="ASPARTYL/LYSYL-TRNA SYNTHETASE"/>
    <property type="match status" value="1"/>
</dbReference>
<evidence type="ECO:0000256" key="8">
    <source>
        <dbReference type="HAMAP-Rule" id="MF_00044"/>
    </source>
</evidence>
<proteinExistence type="inferred from homology"/>
<gene>
    <name evidence="8 10" type="primary">aspS</name>
    <name evidence="10" type="ORF">JZ786_16740</name>
</gene>
<dbReference type="InterPro" id="IPR029351">
    <property type="entry name" value="GAD_dom"/>
</dbReference>
<feature type="binding site" evidence="8">
    <location>
        <position position="232"/>
    </location>
    <ligand>
        <name>ATP</name>
        <dbReference type="ChEBI" id="CHEBI:30616"/>
    </ligand>
</feature>
<evidence type="ECO:0000259" key="9">
    <source>
        <dbReference type="PROSITE" id="PS50862"/>
    </source>
</evidence>
<dbReference type="Proteomes" id="UP000663505">
    <property type="component" value="Chromosome"/>
</dbReference>
<comment type="similarity">
    <text evidence="1 8">Belongs to the class-II aminoacyl-tRNA synthetase family. Type 1 subfamily.</text>
</comment>
<keyword evidence="11" id="KW-1185">Reference proteome</keyword>
<dbReference type="Pfam" id="PF02938">
    <property type="entry name" value="GAD"/>
    <property type="match status" value="1"/>
</dbReference>
<accession>A0A9X7W4P9</accession>
<dbReference type="EC" id="6.1.1.12" evidence="8"/>
<dbReference type="InterPro" id="IPR047090">
    <property type="entry name" value="AspRS_core"/>
</dbReference>
<dbReference type="PRINTS" id="PR01042">
    <property type="entry name" value="TRNASYNTHASP"/>
</dbReference>
<dbReference type="SUPFAM" id="SSF55261">
    <property type="entry name" value="GAD domain-like"/>
    <property type="match status" value="1"/>
</dbReference>
<organism evidence="10 11">
    <name type="scientific">Alicyclobacillus mengziensis</name>
    <dbReference type="NCBI Taxonomy" id="2931921"/>
    <lineage>
        <taxon>Bacteria</taxon>
        <taxon>Bacillati</taxon>
        <taxon>Bacillota</taxon>
        <taxon>Bacilli</taxon>
        <taxon>Bacillales</taxon>
        <taxon>Alicyclobacillaceae</taxon>
        <taxon>Alicyclobacillus</taxon>
    </lineage>
</organism>
<comment type="subcellular location">
    <subcellularLocation>
        <location evidence="8">Cytoplasm</location>
    </subcellularLocation>
</comment>
<dbReference type="InterPro" id="IPR004365">
    <property type="entry name" value="NA-bd_OB_tRNA"/>
</dbReference>
<comment type="caution">
    <text evidence="8">Lacks conserved residue(s) required for the propagation of feature annotation.</text>
</comment>
<feature type="binding site" evidence="8">
    <location>
        <position position="484"/>
    </location>
    <ligand>
        <name>ATP</name>
        <dbReference type="ChEBI" id="CHEBI:30616"/>
    </ligand>
</feature>
<evidence type="ECO:0000256" key="2">
    <source>
        <dbReference type="ARBA" id="ARBA00022490"/>
    </source>
</evidence>
<evidence type="ECO:0000256" key="7">
    <source>
        <dbReference type="ARBA" id="ARBA00023146"/>
    </source>
</evidence>
<keyword evidence="6 8" id="KW-0648">Protein biosynthesis</keyword>
<dbReference type="Gene3D" id="3.30.930.10">
    <property type="entry name" value="Bira Bifunctional Protein, Domain 2"/>
    <property type="match status" value="1"/>
</dbReference>
<dbReference type="CDD" id="cd00777">
    <property type="entry name" value="AspRS_core"/>
    <property type="match status" value="1"/>
</dbReference>
<dbReference type="NCBIfam" id="NF001750">
    <property type="entry name" value="PRK00476.1"/>
    <property type="match status" value="1"/>
</dbReference>
<dbReference type="InterPro" id="IPR002312">
    <property type="entry name" value="Asp/Asn-tRNA-synth_IIb"/>
</dbReference>
<evidence type="ECO:0000256" key="1">
    <source>
        <dbReference type="ARBA" id="ARBA00006303"/>
    </source>
</evidence>
<dbReference type="EMBL" id="CP071182">
    <property type="protein sequence ID" value="QSO49928.1"/>
    <property type="molecule type" value="Genomic_DNA"/>
</dbReference>
<dbReference type="PROSITE" id="PS50862">
    <property type="entry name" value="AA_TRNA_LIGASE_II"/>
    <property type="match status" value="1"/>
</dbReference>
<comment type="function">
    <text evidence="8">Catalyzes the attachment of L-aspartate to tRNA(Asp) in a two-step reaction: L-aspartate is first activated by ATP to form Asp-AMP and then transferred to the acceptor end of tRNA(Asp).</text>
</comment>
<feature type="binding site" evidence="8">
    <location>
        <begin position="536"/>
        <end position="539"/>
    </location>
    <ligand>
        <name>ATP</name>
        <dbReference type="ChEBI" id="CHEBI:30616"/>
    </ligand>
</feature>
<feature type="binding site" evidence="8">
    <location>
        <position position="491"/>
    </location>
    <ligand>
        <name>L-aspartate</name>
        <dbReference type="ChEBI" id="CHEBI:29991"/>
    </ligand>
</feature>
<keyword evidence="2 8" id="KW-0963">Cytoplasm</keyword>
<dbReference type="HAMAP" id="MF_00044">
    <property type="entry name" value="Asp_tRNA_synth_type1"/>
    <property type="match status" value="1"/>
</dbReference>
<keyword evidence="3 8" id="KW-0436">Ligase</keyword>
<dbReference type="InterPro" id="IPR047089">
    <property type="entry name" value="Asp-tRNA-ligase_1_N"/>
</dbReference>
<dbReference type="NCBIfam" id="TIGR00459">
    <property type="entry name" value="aspS_bact"/>
    <property type="match status" value="1"/>
</dbReference>
<dbReference type="RefSeq" id="WP_206659231.1">
    <property type="nucleotide sequence ID" value="NZ_CP071182.1"/>
</dbReference>
<dbReference type="InterPro" id="IPR006195">
    <property type="entry name" value="aa-tRNA-synth_II"/>
</dbReference>
<dbReference type="SUPFAM" id="SSF50249">
    <property type="entry name" value="Nucleic acid-binding proteins"/>
    <property type="match status" value="1"/>
</dbReference>
<dbReference type="Pfam" id="PF00152">
    <property type="entry name" value="tRNA-synt_2"/>
    <property type="match status" value="1"/>
</dbReference>
<feature type="binding site" evidence="8">
    <location>
        <begin position="223"/>
        <end position="225"/>
    </location>
    <ligand>
        <name>ATP</name>
        <dbReference type="ChEBI" id="CHEBI:30616"/>
    </ligand>
</feature>
<dbReference type="GO" id="GO:0140096">
    <property type="term" value="F:catalytic activity, acting on a protein"/>
    <property type="evidence" value="ECO:0007669"/>
    <property type="project" value="UniProtKB-ARBA"/>
</dbReference>
<dbReference type="GO" id="GO:0003676">
    <property type="term" value="F:nucleic acid binding"/>
    <property type="evidence" value="ECO:0007669"/>
    <property type="project" value="InterPro"/>
</dbReference>
<evidence type="ECO:0000313" key="11">
    <source>
        <dbReference type="Proteomes" id="UP000663505"/>
    </source>
</evidence>
<name>A0A9X7W4P9_9BACL</name>
<dbReference type="InterPro" id="IPR004524">
    <property type="entry name" value="Asp-tRNA-ligase_1"/>
</dbReference>
<sequence length="595" mass="67113">MTRTHRTLETKDVRPGTEVVLAGWVSRRRDLGSLIFVDLRDRSGIVQLVFDTAKGTTKTAMELGDELRSEYVLTVQGTVELRDEKSVNPKLETGRVEVVVKELQILNGSKTPPFYIQNDVDVDETVRLRHRYLDLRRPQMQQMLMLRHRVNQSLRSYLNEQEFVEVETPILTKSTPEGARDYLVPSRLQTGSFYALPQSPQLFKQLLMVSGLERYYQFARCFRDEDLRADRQPEFTQLDIEQSFVPLETFQSMMEEMLQRVFQDVLGVEVQRPFLRMSYAEAMDTYGSDKPDLRFGMPIVRLDEAVADTAFRVFKDAIAAGGTVRALVAPGCAGYSRKQVDDLTKFVAPYGLKGLATVAVTEDGIKSSIAKFLTDDEMQRLVSAAGAGTGDLILIAAAEISVVRQALGALRLHLGEDLQLIDENIYKFLWVVDFPLLSYDEEEGRYVAEHHPFTMPKWEDLDKLESDPGSVRAQAYDMVLNGYEIGGGSMRIYQREVQERMFRALGFTMEEARKQFGFLLDAFEYGTPPHGGIAFGLDRLVMIMGHGKSLRDCIAFPKTSSGTDLLMSAPSGVSEAQLDVLHLSLRKGKPVEPLV</sequence>
<dbReference type="GO" id="GO:0006422">
    <property type="term" value="P:aspartyl-tRNA aminoacylation"/>
    <property type="evidence" value="ECO:0007669"/>
    <property type="project" value="UniProtKB-UniRule"/>
</dbReference>
<comment type="catalytic activity">
    <reaction evidence="8">
        <text>tRNA(Asp) + L-aspartate + ATP = L-aspartyl-tRNA(Asp) + AMP + diphosphate</text>
        <dbReference type="Rhea" id="RHEA:19649"/>
        <dbReference type="Rhea" id="RHEA-COMP:9660"/>
        <dbReference type="Rhea" id="RHEA-COMP:9678"/>
        <dbReference type="ChEBI" id="CHEBI:29991"/>
        <dbReference type="ChEBI" id="CHEBI:30616"/>
        <dbReference type="ChEBI" id="CHEBI:33019"/>
        <dbReference type="ChEBI" id="CHEBI:78442"/>
        <dbReference type="ChEBI" id="CHEBI:78516"/>
        <dbReference type="ChEBI" id="CHEBI:456215"/>
        <dbReference type="EC" id="6.1.1.12"/>
    </reaction>
</comment>
<feature type="domain" description="Aminoacyl-transfer RNA synthetases class-II family profile" evidence="9">
    <location>
        <begin position="144"/>
        <end position="570"/>
    </location>
</feature>
<dbReference type="PANTHER" id="PTHR22594:SF5">
    <property type="entry name" value="ASPARTATE--TRNA LIGASE, MITOCHONDRIAL"/>
    <property type="match status" value="1"/>
</dbReference>
<keyword evidence="5 8" id="KW-0067">ATP-binding</keyword>
<dbReference type="InterPro" id="IPR012340">
    <property type="entry name" value="NA-bd_OB-fold"/>
</dbReference>
<dbReference type="Gene3D" id="3.30.1360.30">
    <property type="entry name" value="GAD-like domain"/>
    <property type="match status" value="1"/>
</dbReference>
<evidence type="ECO:0000256" key="5">
    <source>
        <dbReference type="ARBA" id="ARBA00022840"/>
    </source>
</evidence>
<evidence type="ECO:0000256" key="3">
    <source>
        <dbReference type="ARBA" id="ARBA00022598"/>
    </source>
</evidence>
<dbReference type="Pfam" id="PF01336">
    <property type="entry name" value="tRNA_anti-codon"/>
    <property type="match status" value="1"/>
</dbReference>
<evidence type="ECO:0000313" key="10">
    <source>
        <dbReference type="EMBL" id="QSO49928.1"/>
    </source>
</evidence>
<dbReference type="InterPro" id="IPR045864">
    <property type="entry name" value="aa-tRNA-synth_II/BPL/LPL"/>
</dbReference>
<evidence type="ECO:0000256" key="4">
    <source>
        <dbReference type="ARBA" id="ARBA00022741"/>
    </source>
</evidence>
<dbReference type="AlphaFoldDB" id="A0A9X7W4P9"/>
<feature type="binding site" evidence="8">
    <location>
        <position position="223"/>
    </location>
    <ligand>
        <name>L-aspartate</name>
        <dbReference type="ChEBI" id="CHEBI:29991"/>
    </ligand>
</feature>